<feature type="domain" description="Integrase core" evidence="1">
    <location>
        <begin position="120"/>
        <end position="255"/>
    </location>
</feature>
<keyword evidence="3" id="KW-1185">Reference proteome</keyword>
<evidence type="ECO:0000259" key="1">
    <source>
        <dbReference type="Pfam" id="PF24764"/>
    </source>
</evidence>
<reference evidence="2 3" key="1">
    <citation type="submission" date="2020-06" db="EMBL/GenBank/DDBJ databases">
        <authorList>
            <person name="Li R."/>
            <person name="Bekaert M."/>
        </authorList>
    </citation>
    <scope>NUCLEOTIDE SEQUENCE [LARGE SCALE GENOMIC DNA]</scope>
    <source>
        <strain evidence="3">wild</strain>
    </source>
</reference>
<dbReference type="InterPro" id="IPR058913">
    <property type="entry name" value="Integrase_dom_put"/>
</dbReference>
<dbReference type="OrthoDB" id="6144162at2759"/>
<dbReference type="AlphaFoldDB" id="A0A6J8BMR0"/>
<gene>
    <name evidence="2" type="ORF">MCOR_20672</name>
</gene>
<organism evidence="2 3">
    <name type="scientific">Mytilus coruscus</name>
    <name type="common">Sea mussel</name>
    <dbReference type="NCBI Taxonomy" id="42192"/>
    <lineage>
        <taxon>Eukaryota</taxon>
        <taxon>Metazoa</taxon>
        <taxon>Spiralia</taxon>
        <taxon>Lophotrochozoa</taxon>
        <taxon>Mollusca</taxon>
        <taxon>Bivalvia</taxon>
        <taxon>Autobranchia</taxon>
        <taxon>Pteriomorphia</taxon>
        <taxon>Mytilida</taxon>
        <taxon>Mytiloidea</taxon>
        <taxon>Mytilidae</taxon>
        <taxon>Mytilinae</taxon>
        <taxon>Mytilus</taxon>
    </lineage>
</organism>
<name>A0A6J8BMR0_MYTCO</name>
<accession>A0A6J8BMR0</accession>
<dbReference type="Proteomes" id="UP000507470">
    <property type="component" value="Unassembled WGS sequence"/>
</dbReference>
<dbReference type="Pfam" id="PF24764">
    <property type="entry name" value="rva_4"/>
    <property type="match status" value="1"/>
</dbReference>
<evidence type="ECO:0000313" key="3">
    <source>
        <dbReference type="Proteomes" id="UP000507470"/>
    </source>
</evidence>
<dbReference type="EMBL" id="CACVKT020003687">
    <property type="protein sequence ID" value="CAC5385093.1"/>
    <property type="molecule type" value="Genomic_DNA"/>
</dbReference>
<evidence type="ECO:0000313" key="2">
    <source>
        <dbReference type="EMBL" id="CAC5385093.1"/>
    </source>
</evidence>
<proteinExistence type="predicted"/>
<dbReference type="PANTHER" id="PTHR46791">
    <property type="entry name" value="EXPRESSED PROTEIN"/>
    <property type="match status" value="1"/>
</dbReference>
<sequence length="262" mass="30682">MEQRNNLIEMYYTLRLTFDEIKYILAKKHKVIISTRQLKRIVASLGLYRRRSRSNLFDVATFISKELKVSGQLHGYRWMHTKCLERGLEIDKESVRLIIKCLDLTGVKCRNARKLTKRRYMNNGPNYIWHMNGYDKLKPYGICIHGCIDGFSRNIIWLEADTTNKDPYVIAGYFIDTVREVGGYPRCIRADLGTENGIIRELQVALRDCDGHETNAFLYGTSKCNQRIESWWNILRKESAQFWMDMFQTIKDDGHFSGDSVS</sequence>
<dbReference type="PANTHER" id="PTHR46791:SF13">
    <property type="entry name" value="CLR5 DOMAIN-CONTAINING PROTEIN"/>
    <property type="match status" value="1"/>
</dbReference>
<protein>
    <recommendedName>
        <fullName evidence="1">Integrase core domain-containing protein</fullName>
    </recommendedName>
</protein>